<dbReference type="Gene3D" id="1.20.1280.290">
    <property type="match status" value="2"/>
</dbReference>
<evidence type="ECO:0000313" key="13">
    <source>
        <dbReference type="Proteomes" id="UP000515154"/>
    </source>
</evidence>
<dbReference type="GO" id="GO:0015184">
    <property type="term" value="F:L-cystine transmembrane transporter activity"/>
    <property type="evidence" value="ECO:0007669"/>
    <property type="project" value="TreeGrafter"/>
</dbReference>
<comment type="subcellular location">
    <subcellularLocation>
        <location evidence="1">Lysosome membrane</location>
        <topology evidence="1">Multi-pass membrane protein</topology>
    </subcellularLocation>
</comment>
<keyword evidence="7 11" id="KW-1133">Transmembrane helix</keyword>
<keyword evidence="12" id="KW-0732">Signal</keyword>
<feature type="chain" id="PRO_5027715341" evidence="12">
    <location>
        <begin position="23"/>
        <end position="378"/>
    </location>
</feature>
<dbReference type="InterPro" id="IPR006603">
    <property type="entry name" value="PQ-loop_rpt"/>
</dbReference>
<protein>
    <submittedName>
        <fullName evidence="14">Cystinosin homolog isoform X1</fullName>
    </submittedName>
</protein>
<dbReference type="GO" id="GO:0005765">
    <property type="term" value="C:lysosomal membrane"/>
    <property type="evidence" value="ECO:0007669"/>
    <property type="project" value="UniProtKB-SubCell"/>
</dbReference>
<feature type="transmembrane region" description="Helical" evidence="11">
    <location>
        <begin position="248"/>
        <end position="269"/>
    </location>
</feature>
<feature type="transmembrane region" description="Helical" evidence="11">
    <location>
        <begin position="275"/>
        <end position="293"/>
    </location>
</feature>
<evidence type="ECO:0000256" key="2">
    <source>
        <dbReference type="ARBA" id="ARBA00006855"/>
    </source>
</evidence>
<accession>A0A6P7SLR9</accession>
<evidence type="ECO:0000256" key="11">
    <source>
        <dbReference type="SAM" id="Phobius"/>
    </source>
</evidence>
<evidence type="ECO:0000313" key="14">
    <source>
        <dbReference type="RefSeq" id="XP_029639240.1"/>
    </source>
</evidence>
<dbReference type="GO" id="GO:0015293">
    <property type="term" value="F:symporter activity"/>
    <property type="evidence" value="ECO:0007669"/>
    <property type="project" value="UniProtKB-KW"/>
</dbReference>
<evidence type="ECO:0000256" key="9">
    <source>
        <dbReference type="ARBA" id="ARBA00023228"/>
    </source>
</evidence>
<keyword evidence="9" id="KW-0458">Lysosome</keyword>
<dbReference type="Proteomes" id="UP000515154">
    <property type="component" value="Linkage group LG7"/>
</dbReference>
<organism evidence="13 14">
    <name type="scientific">Octopus sinensis</name>
    <name type="common">East Asian common octopus</name>
    <dbReference type="NCBI Taxonomy" id="2607531"/>
    <lineage>
        <taxon>Eukaryota</taxon>
        <taxon>Metazoa</taxon>
        <taxon>Spiralia</taxon>
        <taxon>Lophotrochozoa</taxon>
        <taxon>Mollusca</taxon>
        <taxon>Cephalopoda</taxon>
        <taxon>Coleoidea</taxon>
        <taxon>Octopodiformes</taxon>
        <taxon>Octopoda</taxon>
        <taxon>Incirrata</taxon>
        <taxon>Octopodidae</taxon>
        <taxon>Octopus</taxon>
    </lineage>
</organism>
<reference evidence="14" key="1">
    <citation type="submission" date="2025-08" db="UniProtKB">
        <authorList>
            <consortium name="RefSeq"/>
        </authorList>
    </citation>
    <scope>IDENTIFICATION</scope>
</reference>
<feature type="transmembrane region" description="Helical" evidence="11">
    <location>
        <begin position="216"/>
        <end position="236"/>
    </location>
</feature>
<dbReference type="NCBIfam" id="TIGR00951">
    <property type="entry name" value="2A43"/>
    <property type="match status" value="1"/>
</dbReference>
<dbReference type="AlphaFoldDB" id="A0A6P7SLR9"/>
<feature type="transmembrane region" description="Helical" evidence="11">
    <location>
        <begin position="305"/>
        <end position="328"/>
    </location>
</feature>
<dbReference type="PANTHER" id="PTHR13131:SF5">
    <property type="entry name" value="CYSTINOSIN"/>
    <property type="match status" value="1"/>
</dbReference>
<dbReference type="InterPro" id="IPR005282">
    <property type="entry name" value="LC_transporter"/>
</dbReference>
<dbReference type="Pfam" id="PF04193">
    <property type="entry name" value="PQ-loop"/>
    <property type="match status" value="2"/>
</dbReference>
<evidence type="ECO:0000256" key="6">
    <source>
        <dbReference type="ARBA" id="ARBA00022847"/>
    </source>
</evidence>
<dbReference type="KEGG" id="osn:115214247"/>
<gene>
    <name evidence="14" type="primary">LOC115214247</name>
</gene>
<dbReference type="RefSeq" id="XP_029639240.1">
    <property type="nucleotide sequence ID" value="XM_029783380.2"/>
</dbReference>
<evidence type="ECO:0000256" key="12">
    <source>
        <dbReference type="SAM" id="SignalP"/>
    </source>
</evidence>
<evidence type="ECO:0000256" key="5">
    <source>
        <dbReference type="ARBA" id="ARBA00022737"/>
    </source>
</evidence>
<comment type="similarity">
    <text evidence="2">Belongs to the cystinosin family.</text>
</comment>
<keyword evidence="5" id="KW-0677">Repeat</keyword>
<dbReference type="PANTHER" id="PTHR13131">
    <property type="entry name" value="CYSTINOSIN"/>
    <property type="match status" value="1"/>
</dbReference>
<evidence type="ECO:0000256" key="10">
    <source>
        <dbReference type="ARBA" id="ARBA00048473"/>
    </source>
</evidence>
<keyword evidence="4 11" id="KW-0812">Transmembrane</keyword>
<keyword evidence="3" id="KW-0813">Transport</keyword>
<evidence type="ECO:0000256" key="8">
    <source>
        <dbReference type="ARBA" id="ARBA00023136"/>
    </source>
</evidence>
<keyword evidence="6" id="KW-0769">Symport</keyword>
<sequence>MSKFLQRILLLWTFTIINICRGQVSLKFSTSTLDIELGRNKTVHLITDKPLVENVPIYFDYEYHKSFVIAEKLKIITPLRNVTLEANNKTVDLQLIVQVMEVGHLVITANTNSSNLSVAGAFVRVDIKHSHALYILNIIVGWIYFIVWTVSFYPQAILNYKRKSVVGLNFDFAGYNLIGFLAYGMFNAFLYWDPAIQKLYFHDNPYGILPVQLNDVVFTIHATLISLFTIGQIYVYERGTQKVSKIGQVIIILMMLFIFISLIVAGAKAINWLQFLYYLSYVKLFVTFIKYIPQCHMNCVRRSTEGWSIWGVLMDFTGGTFSILQMFLLSYNNDDWKSIFGDPTKFGLGVFSIAFDIIFCLQHYFFQKNNKYKPLIQT</sequence>
<evidence type="ECO:0000256" key="7">
    <source>
        <dbReference type="ARBA" id="ARBA00022989"/>
    </source>
</evidence>
<proteinExistence type="inferred from homology"/>
<dbReference type="SMART" id="SM00679">
    <property type="entry name" value="CTNS"/>
    <property type="match status" value="2"/>
</dbReference>
<feature type="signal peptide" evidence="12">
    <location>
        <begin position="1"/>
        <end position="22"/>
    </location>
</feature>
<feature type="transmembrane region" description="Helical" evidence="11">
    <location>
        <begin position="132"/>
        <end position="153"/>
    </location>
</feature>
<feature type="transmembrane region" description="Helical" evidence="11">
    <location>
        <begin position="348"/>
        <end position="366"/>
    </location>
</feature>
<name>A0A6P7SLR9_9MOLL</name>
<evidence type="ECO:0000256" key="1">
    <source>
        <dbReference type="ARBA" id="ARBA00004155"/>
    </source>
</evidence>
<evidence type="ECO:0000256" key="3">
    <source>
        <dbReference type="ARBA" id="ARBA00022448"/>
    </source>
</evidence>
<comment type="catalytic activity">
    <reaction evidence="10">
        <text>L-cystine(out) + H(+)(out) = L-cystine(in) + H(+)(in)</text>
        <dbReference type="Rhea" id="RHEA:66172"/>
        <dbReference type="ChEBI" id="CHEBI:15378"/>
        <dbReference type="ChEBI" id="CHEBI:35491"/>
    </reaction>
    <physiologicalReaction direction="left-to-right" evidence="10">
        <dbReference type="Rhea" id="RHEA:66173"/>
    </physiologicalReaction>
</comment>
<keyword evidence="8 11" id="KW-0472">Membrane</keyword>
<feature type="transmembrane region" description="Helical" evidence="11">
    <location>
        <begin position="173"/>
        <end position="192"/>
    </location>
</feature>
<keyword evidence="13" id="KW-1185">Reference proteome</keyword>
<dbReference type="FunFam" id="1.20.1280.290:FF:000016">
    <property type="entry name" value="Cystinosin homolog"/>
    <property type="match status" value="1"/>
</dbReference>
<evidence type="ECO:0000256" key="4">
    <source>
        <dbReference type="ARBA" id="ARBA00022692"/>
    </source>
</evidence>